<dbReference type="InterPro" id="IPR016874">
    <property type="entry name" value="TcmP-like"/>
</dbReference>
<sequence length="265" mass="30992">MTHARLPQIPEHLMQPLWLRRCESFCQDSLLYDPIAAMVCQRCAYQPQCKQGKIQAQQQLLNVSLTWLGDRLVREFLQLHPQGRVINLGAGLDTRFFRLDNGRCQWIDLDCQAHLILRQQLFHRTERYSMLQGCIDSCDWIEGLAKEQKPTLVLAEHALLACSPSACEQLVLRLSRRFSHLELALVLAGSLSESRLAKHLGCTDYGHGFEDGKAQLQQWVPWAQWQGIYSPLAVPCPRWQRWRRWIKHWPAQMTQLTPSWYHFYF</sequence>
<protein>
    <recommendedName>
        <fullName evidence="5">Class I SAM-dependent methyltransferase</fullName>
    </recommendedName>
</protein>
<name>A0ABM8ZQ35_9VIBR</name>
<keyword evidence="2" id="KW-0808">Transferase</keyword>
<dbReference type="PANTHER" id="PTHR43619:SF2">
    <property type="entry name" value="S-ADENOSYL-L-METHIONINE-DEPENDENT METHYLTRANSFERASES SUPERFAMILY PROTEIN"/>
    <property type="match status" value="1"/>
</dbReference>
<accession>A0ABM8ZQ35</accession>
<dbReference type="Proteomes" id="UP000838672">
    <property type="component" value="Unassembled WGS sequence"/>
</dbReference>
<reference evidence="3" key="1">
    <citation type="submission" date="2021-11" db="EMBL/GenBank/DDBJ databases">
        <authorList>
            <person name="Rodrigo-Torres L."/>
            <person name="Arahal R. D."/>
            <person name="Lucena T."/>
        </authorList>
    </citation>
    <scope>NUCLEOTIDE SEQUENCE</scope>
    <source>
        <strain evidence="3">CECT 7929</strain>
    </source>
</reference>
<evidence type="ECO:0000313" key="3">
    <source>
        <dbReference type="EMBL" id="CAH0532301.1"/>
    </source>
</evidence>
<evidence type="ECO:0000313" key="4">
    <source>
        <dbReference type="Proteomes" id="UP000838672"/>
    </source>
</evidence>
<organism evidence="3 4">
    <name type="scientific">Vibrio stylophorae</name>
    <dbReference type="NCBI Taxonomy" id="659351"/>
    <lineage>
        <taxon>Bacteria</taxon>
        <taxon>Pseudomonadati</taxon>
        <taxon>Pseudomonadota</taxon>
        <taxon>Gammaproteobacteria</taxon>
        <taxon>Vibrionales</taxon>
        <taxon>Vibrionaceae</taxon>
        <taxon>Vibrio</taxon>
    </lineage>
</organism>
<keyword evidence="4" id="KW-1185">Reference proteome</keyword>
<proteinExistence type="predicted"/>
<dbReference type="SUPFAM" id="SSF53335">
    <property type="entry name" value="S-adenosyl-L-methionine-dependent methyltransferases"/>
    <property type="match status" value="1"/>
</dbReference>
<dbReference type="InterPro" id="IPR007213">
    <property type="entry name" value="Ppm1/Ppm2/Tcmp"/>
</dbReference>
<dbReference type="Pfam" id="PF04072">
    <property type="entry name" value="LCM"/>
    <property type="match status" value="1"/>
</dbReference>
<gene>
    <name evidence="3" type="ORF">VST7929_00117</name>
</gene>
<evidence type="ECO:0008006" key="5">
    <source>
        <dbReference type="Google" id="ProtNLM"/>
    </source>
</evidence>
<dbReference type="Gene3D" id="3.40.50.150">
    <property type="entry name" value="Vaccinia Virus protein VP39"/>
    <property type="match status" value="1"/>
</dbReference>
<keyword evidence="1" id="KW-0489">Methyltransferase</keyword>
<dbReference type="PANTHER" id="PTHR43619">
    <property type="entry name" value="S-ADENOSYL-L-METHIONINE-DEPENDENT METHYLTRANSFERASE YKTD-RELATED"/>
    <property type="match status" value="1"/>
</dbReference>
<evidence type="ECO:0000256" key="2">
    <source>
        <dbReference type="ARBA" id="ARBA00022679"/>
    </source>
</evidence>
<dbReference type="EMBL" id="CAKLDI010000001">
    <property type="protein sequence ID" value="CAH0532301.1"/>
    <property type="molecule type" value="Genomic_DNA"/>
</dbReference>
<comment type="caution">
    <text evidence="3">The sequence shown here is derived from an EMBL/GenBank/DDBJ whole genome shotgun (WGS) entry which is preliminary data.</text>
</comment>
<evidence type="ECO:0000256" key="1">
    <source>
        <dbReference type="ARBA" id="ARBA00022603"/>
    </source>
</evidence>
<dbReference type="RefSeq" id="WP_237464116.1">
    <property type="nucleotide sequence ID" value="NZ_CAKLDI010000001.1"/>
</dbReference>
<dbReference type="InterPro" id="IPR029063">
    <property type="entry name" value="SAM-dependent_MTases_sf"/>
</dbReference>
<dbReference type="PIRSF" id="PIRSF028177">
    <property type="entry name" value="Polyketide_synth_Omtfrase_TcmP"/>
    <property type="match status" value="1"/>
</dbReference>